<comment type="caution">
    <text evidence="1">The sequence shown here is derived from an EMBL/GenBank/DDBJ whole genome shotgun (WGS) entry which is preliminary data.</text>
</comment>
<dbReference type="InterPro" id="IPR048813">
    <property type="entry name" value="GP7-like"/>
</dbReference>
<gene>
    <name evidence="1" type="ORF">I4J89_04475</name>
</gene>
<name>A0A931C446_9ACTN</name>
<keyword evidence="2" id="KW-1185">Reference proteome</keyword>
<accession>A0A931C446</accession>
<dbReference type="RefSeq" id="WP_196412524.1">
    <property type="nucleotide sequence ID" value="NZ_JADQTO010000002.1"/>
</dbReference>
<dbReference type="Proteomes" id="UP000598146">
    <property type="component" value="Unassembled WGS sequence"/>
</dbReference>
<reference evidence="1" key="1">
    <citation type="submission" date="2020-11" db="EMBL/GenBank/DDBJ databases">
        <title>Isolation and identification of active actinomycetes.</title>
        <authorList>
            <person name="Sun X."/>
        </authorList>
    </citation>
    <scope>NUCLEOTIDE SEQUENCE</scope>
    <source>
        <strain evidence="1">NEAU-A11</strain>
    </source>
</reference>
<protein>
    <submittedName>
        <fullName evidence="1">Phage capsid protein</fullName>
    </submittedName>
</protein>
<dbReference type="AlphaFoldDB" id="A0A931C446"/>
<proteinExistence type="predicted"/>
<evidence type="ECO:0000313" key="1">
    <source>
        <dbReference type="EMBL" id="MBG0560721.1"/>
    </source>
</evidence>
<organism evidence="1 2">
    <name type="scientific">Actinoplanes aureus</name>
    <dbReference type="NCBI Taxonomy" id="2792083"/>
    <lineage>
        <taxon>Bacteria</taxon>
        <taxon>Bacillati</taxon>
        <taxon>Actinomycetota</taxon>
        <taxon>Actinomycetes</taxon>
        <taxon>Micromonosporales</taxon>
        <taxon>Micromonosporaceae</taxon>
        <taxon>Actinoplanes</taxon>
    </lineage>
</organism>
<dbReference type="NCBIfam" id="NF045672">
    <property type="entry name" value="MCP_gp7_epsi_15"/>
    <property type="match status" value="1"/>
</dbReference>
<sequence length="336" mass="35803">MPVTLAEAKQNAQTDLDVAVIDEFTKSSDILDRLTFDDSVSPTGGGTLLYGYRRLTAQRSADFRAINSEYTPAEVTTTPQSVELKPLGGSFQVDRVLTRVGPAASGAVTLNMRQLIKATRARFADAVINGDTAVNANGFDGLNKILTGSTTEYLPLNNGVAAGYIDWTAINDKATALAAQKHINNWLSLMDEEPDVIYGNRLTLNLFHIIASWTGQIDTTTDAFGRQITRYRGIPLVDLKTKAGSNTDVIALATRDADGAGGGGNITSLGDLFAVRFGLDGFHGAAMAGDTELVRQWLPQYNQAGAVKTGEVEMGPVAVALQSTKAAAVFRNIKST</sequence>
<dbReference type="EMBL" id="JADQTO010000002">
    <property type="protein sequence ID" value="MBG0560721.1"/>
    <property type="molecule type" value="Genomic_DNA"/>
</dbReference>
<evidence type="ECO:0000313" key="2">
    <source>
        <dbReference type="Proteomes" id="UP000598146"/>
    </source>
</evidence>